<dbReference type="Pfam" id="PF16732">
    <property type="entry name" value="ComP_DUS"/>
    <property type="match status" value="1"/>
</dbReference>
<dbReference type="PRINTS" id="PR00813">
    <property type="entry name" value="BCTERIALGSPG"/>
</dbReference>
<reference evidence="3" key="1">
    <citation type="submission" date="2019-06" db="EMBL/GenBank/DDBJ databases">
        <authorList>
            <person name="Murdoch R.W."/>
            <person name="Fathepure B."/>
        </authorList>
    </citation>
    <scope>NUCLEOTIDE SEQUENCE</scope>
</reference>
<evidence type="ECO:0000313" key="3">
    <source>
        <dbReference type="EMBL" id="QEA07209.1"/>
    </source>
</evidence>
<dbReference type="InterPro" id="IPR000983">
    <property type="entry name" value="Bac_GSPG_pilin"/>
</dbReference>
<dbReference type="Gene3D" id="3.30.700.10">
    <property type="entry name" value="Glycoprotein, Type 4 Pilin"/>
    <property type="match status" value="1"/>
</dbReference>
<evidence type="ECO:0000256" key="2">
    <source>
        <dbReference type="SAM" id="Phobius"/>
    </source>
</evidence>
<dbReference type="PANTHER" id="PTHR30093">
    <property type="entry name" value="GENERAL SECRETION PATHWAY PROTEIN G"/>
    <property type="match status" value="1"/>
</dbReference>
<dbReference type="AlphaFoldDB" id="A0A5B8RDV0"/>
<feature type="transmembrane region" description="Helical" evidence="2">
    <location>
        <begin position="12"/>
        <end position="33"/>
    </location>
</feature>
<dbReference type="PROSITE" id="PS00409">
    <property type="entry name" value="PROKAR_NTER_METHYL"/>
    <property type="match status" value="1"/>
</dbReference>
<dbReference type="Pfam" id="PF07963">
    <property type="entry name" value="N_methyl"/>
    <property type="match status" value="1"/>
</dbReference>
<dbReference type="NCBIfam" id="TIGR02532">
    <property type="entry name" value="IV_pilin_GFxxxE"/>
    <property type="match status" value="1"/>
</dbReference>
<gene>
    <name evidence="3" type="ORF">KBTEX_03557</name>
</gene>
<dbReference type="InterPro" id="IPR045584">
    <property type="entry name" value="Pilin-like"/>
</dbReference>
<dbReference type="EMBL" id="MN079215">
    <property type="protein sequence ID" value="QEA07209.1"/>
    <property type="molecule type" value="Genomic_DNA"/>
</dbReference>
<organism evidence="3">
    <name type="scientific">uncultured organism</name>
    <dbReference type="NCBI Taxonomy" id="155900"/>
    <lineage>
        <taxon>unclassified sequences</taxon>
        <taxon>environmental samples</taxon>
    </lineage>
</organism>
<evidence type="ECO:0000256" key="1">
    <source>
        <dbReference type="ARBA" id="ARBA00022481"/>
    </source>
</evidence>
<name>A0A5B8RDV0_9ZZZZ</name>
<dbReference type="InterPro" id="IPR031982">
    <property type="entry name" value="PilE-like"/>
</dbReference>
<keyword evidence="2" id="KW-0812">Transmembrane</keyword>
<keyword evidence="1" id="KW-0488">Methylation</keyword>
<dbReference type="PANTHER" id="PTHR30093:SF47">
    <property type="entry name" value="TYPE IV PILUS NON-CORE MINOR PILIN PILE"/>
    <property type="match status" value="1"/>
</dbReference>
<keyword evidence="2" id="KW-0472">Membrane</keyword>
<proteinExistence type="predicted"/>
<sequence length="147" mass="15634">MALSRAYRQGAGFTLIELMVVVAIVAIIAAIAYPSYQSQVQASRRADGKSMLMQVMQAEERYYTENYKYTTDLVGDLGLDGKGASGNNVLSDDEHYEISAAACGGGGIDECVVLTATAQGPQAGDVCGNLTLDSRGNKTPQNPDECW</sequence>
<dbReference type="InterPro" id="IPR012902">
    <property type="entry name" value="N_methyl_site"/>
</dbReference>
<accession>A0A5B8RDV0</accession>
<keyword evidence="2" id="KW-1133">Transmembrane helix</keyword>
<protein>
    <recommendedName>
        <fullName evidence="4">Fimbrial protein</fullName>
    </recommendedName>
</protein>
<evidence type="ECO:0008006" key="4">
    <source>
        <dbReference type="Google" id="ProtNLM"/>
    </source>
</evidence>
<dbReference type="SUPFAM" id="SSF54523">
    <property type="entry name" value="Pili subunits"/>
    <property type="match status" value="1"/>
</dbReference>